<dbReference type="InterPro" id="IPR020456">
    <property type="entry name" value="Acylphosphatase"/>
</dbReference>
<comment type="catalytic activity">
    <reaction evidence="4 5 6">
        <text>an acyl phosphate + H2O = a carboxylate + phosphate + H(+)</text>
        <dbReference type="Rhea" id="RHEA:14965"/>
        <dbReference type="ChEBI" id="CHEBI:15377"/>
        <dbReference type="ChEBI" id="CHEBI:15378"/>
        <dbReference type="ChEBI" id="CHEBI:29067"/>
        <dbReference type="ChEBI" id="CHEBI:43474"/>
        <dbReference type="ChEBI" id="CHEBI:59918"/>
        <dbReference type="EC" id="3.6.1.7"/>
    </reaction>
</comment>
<comment type="similarity">
    <text evidence="1 7">Belongs to the acylphosphatase family.</text>
</comment>
<dbReference type="PANTHER" id="PTHR47268:SF4">
    <property type="entry name" value="ACYLPHOSPHATASE"/>
    <property type="match status" value="1"/>
</dbReference>
<dbReference type="STRING" id="688.A6E04_06645"/>
<dbReference type="OrthoDB" id="5295388at2"/>
<organism evidence="9 10">
    <name type="scientific">Aliivibrio logei</name>
    <name type="common">Vibrio logei</name>
    <dbReference type="NCBI Taxonomy" id="688"/>
    <lineage>
        <taxon>Bacteria</taxon>
        <taxon>Pseudomonadati</taxon>
        <taxon>Pseudomonadota</taxon>
        <taxon>Gammaproteobacteria</taxon>
        <taxon>Vibrionales</taxon>
        <taxon>Vibrionaceae</taxon>
        <taxon>Aliivibrio</taxon>
    </lineage>
</organism>
<accession>A0A1B9NZL0</accession>
<dbReference type="NCBIfam" id="NF011000">
    <property type="entry name" value="PRK14426.1"/>
    <property type="match status" value="1"/>
</dbReference>
<name>A0A1B9NZL0_ALILO</name>
<evidence type="ECO:0000256" key="4">
    <source>
        <dbReference type="ARBA" id="ARBA00047645"/>
    </source>
</evidence>
<evidence type="ECO:0000256" key="6">
    <source>
        <dbReference type="RuleBase" id="RU000553"/>
    </source>
</evidence>
<evidence type="ECO:0000259" key="8">
    <source>
        <dbReference type="PROSITE" id="PS51160"/>
    </source>
</evidence>
<dbReference type="PROSITE" id="PS51160">
    <property type="entry name" value="ACYLPHOSPHATASE_3"/>
    <property type="match status" value="1"/>
</dbReference>
<dbReference type="AlphaFoldDB" id="A0A1B9NZL0"/>
<evidence type="ECO:0000256" key="5">
    <source>
        <dbReference type="PROSITE-ProRule" id="PRU00520"/>
    </source>
</evidence>
<evidence type="ECO:0000256" key="2">
    <source>
        <dbReference type="ARBA" id="ARBA00012150"/>
    </source>
</evidence>
<dbReference type="PANTHER" id="PTHR47268">
    <property type="entry name" value="ACYLPHOSPHATASE"/>
    <property type="match status" value="1"/>
</dbReference>
<evidence type="ECO:0000256" key="3">
    <source>
        <dbReference type="ARBA" id="ARBA00015991"/>
    </source>
</evidence>
<dbReference type="EC" id="3.6.1.7" evidence="2 5"/>
<dbReference type="EMBL" id="MAJU01000008">
    <property type="protein sequence ID" value="OCH21542.1"/>
    <property type="molecule type" value="Genomic_DNA"/>
</dbReference>
<dbReference type="PROSITE" id="PS00150">
    <property type="entry name" value="ACYLPHOSPHATASE_1"/>
    <property type="match status" value="1"/>
</dbReference>
<evidence type="ECO:0000256" key="7">
    <source>
        <dbReference type="RuleBase" id="RU004168"/>
    </source>
</evidence>
<feature type="active site" evidence="5">
    <location>
        <position position="38"/>
    </location>
</feature>
<dbReference type="PRINTS" id="PR00112">
    <property type="entry name" value="ACYLPHPHTASE"/>
</dbReference>
<dbReference type="SUPFAM" id="SSF54975">
    <property type="entry name" value="Acylphosphatase/BLUF domain-like"/>
    <property type="match status" value="1"/>
</dbReference>
<evidence type="ECO:0000313" key="9">
    <source>
        <dbReference type="EMBL" id="OCH21542.1"/>
    </source>
</evidence>
<evidence type="ECO:0000313" key="10">
    <source>
        <dbReference type="Proteomes" id="UP000093523"/>
    </source>
</evidence>
<gene>
    <name evidence="9" type="ORF">A6E04_06645</name>
</gene>
<comment type="caution">
    <text evidence="9">The sequence shown here is derived from an EMBL/GenBank/DDBJ whole genome shotgun (WGS) entry which is preliminary data.</text>
</comment>
<protein>
    <recommendedName>
        <fullName evidence="3 5">Acylphosphatase</fullName>
        <ecNumber evidence="2 5">3.6.1.7</ecNumber>
    </recommendedName>
</protein>
<keyword evidence="5 6" id="KW-0378">Hydrolase</keyword>
<reference evidence="9 10" key="1">
    <citation type="submission" date="2016-06" db="EMBL/GenBank/DDBJ databases">
        <authorList>
            <person name="Kjaerup R.B."/>
            <person name="Dalgaard T.S."/>
            <person name="Juul-Madsen H.R."/>
        </authorList>
    </citation>
    <scope>NUCLEOTIDE SEQUENCE [LARGE SCALE GENOMIC DNA]</scope>
    <source>
        <strain evidence="9 10">1S159</strain>
    </source>
</reference>
<dbReference type="NCBIfam" id="NF011022">
    <property type="entry name" value="PRK14451.1"/>
    <property type="match status" value="1"/>
</dbReference>
<evidence type="ECO:0000256" key="1">
    <source>
        <dbReference type="ARBA" id="ARBA00005614"/>
    </source>
</evidence>
<dbReference type="RefSeq" id="WP_017021262.1">
    <property type="nucleotide sequence ID" value="NZ_CAWMPN010000008.1"/>
</dbReference>
<dbReference type="InterPro" id="IPR036046">
    <property type="entry name" value="Acylphosphatase-like_dom_sf"/>
</dbReference>
<dbReference type="GO" id="GO:0003998">
    <property type="term" value="F:acylphosphatase activity"/>
    <property type="evidence" value="ECO:0007669"/>
    <property type="project" value="UniProtKB-EC"/>
</dbReference>
<dbReference type="Proteomes" id="UP000093523">
    <property type="component" value="Unassembled WGS sequence"/>
</dbReference>
<dbReference type="Gene3D" id="3.30.70.100">
    <property type="match status" value="1"/>
</dbReference>
<feature type="domain" description="Acylphosphatase-like" evidence="8">
    <location>
        <begin position="5"/>
        <end position="90"/>
    </location>
</feature>
<dbReference type="InterPro" id="IPR017968">
    <property type="entry name" value="Acylphosphatase_CS"/>
</dbReference>
<dbReference type="InterPro" id="IPR001792">
    <property type="entry name" value="Acylphosphatase-like_dom"/>
</dbReference>
<dbReference type="PROSITE" id="PS00151">
    <property type="entry name" value="ACYLPHOSPHATASE_2"/>
    <property type="match status" value="1"/>
</dbReference>
<feature type="active site" evidence="5">
    <location>
        <position position="20"/>
    </location>
</feature>
<sequence length="90" mass="10107">MSQKSFKFSVKGKVQGVGFRFHTAHEAIKLGLTGYARNQQDGSVDVLACGDEDNIEKLAIWLKKGPQLSRVDSIEKAAVEWQELSDFKMY</sequence>
<proteinExistence type="inferred from homology"/>
<dbReference type="Pfam" id="PF00708">
    <property type="entry name" value="Acylphosphatase"/>
    <property type="match status" value="1"/>
</dbReference>